<evidence type="ECO:0000256" key="1">
    <source>
        <dbReference type="ARBA" id="ARBA00023125"/>
    </source>
</evidence>
<dbReference type="STRING" id="861450.HMPREF0080_00787"/>
<keyword evidence="5" id="KW-1185">Reference proteome</keyword>
<feature type="DNA-binding region" description="H-T-H motif" evidence="2">
    <location>
        <begin position="40"/>
        <end position="59"/>
    </location>
</feature>
<organism evidence="4 5">
    <name type="scientific">Anaeroglobus geminatus F0357</name>
    <dbReference type="NCBI Taxonomy" id="861450"/>
    <lineage>
        <taxon>Bacteria</taxon>
        <taxon>Bacillati</taxon>
        <taxon>Bacillota</taxon>
        <taxon>Negativicutes</taxon>
        <taxon>Veillonellales</taxon>
        <taxon>Veillonellaceae</taxon>
        <taxon>Anaeroglobus</taxon>
    </lineage>
</organism>
<dbReference type="SUPFAM" id="SSF46689">
    <property type="entry name" value="Homeodomain-like"/>
    <property type="match status" value="1"/>
</dbReference>
<dbReference type="Proteomes" id="UP000005481">
    <property type="component" value="Unassembled WGS sequence"/>
</dbReference>
<dbReference type="InterPro" id="IPR009057">
    <property type="entry name" value="Homeodomain-like_sf"/>
</dbReference>
<name>G9YGM0_9FIRM</name>
<accession>G9YGM0</accession>
<evidence type="ECO:0000256" key="2">
    <source>
        <dbReference type="PROSITE-ProRule" id="PRU00335"/>
    </source>
</evidence>
<proteinExistence type="predicted"/>
<dbReference type="OrthoDB" id="9789566at2"/>
<dbReference type="GO" id="GO:0003677">
    <property type="term" value="F:DNA binding"/>
    <property type="evidence" value="ECO:0007669"/>
    <property type="project" value="UniProtKB-UniRule"/>
</dbReference>
<evidence type="ECO:0000313" key="4">
    <source>
        <dbReference type="EMBL" id="EHM42000.1"/>
    </source>
</evidence>
<dbReference type="InterPro" id="IPR015292">
    <property type="entry name" value="Tscrpt_reg_YbiH_C"/>
</dbReference>
<dbReference type="PRINTS" id="PR00455">
    <property type="entry name" value="HTHTETR"/>
</dbReference>
<dbReference type="InterPro" id="IPR036271">
    <property type="entry name" value="Tet_transcr_reg_TetR-rel_C_sf"/>
</dbReference>
<dbReference type="PANTHER" id="PTHR30328">
    <property type="entry name" value="TRANSCRIPTIONAL REPRESSOR"/>
    <property type="match status" value="1"/>
</dbReference>
<comment type="caution">
    <text evidence="4">The sequence shown here is derived from an EMBL/GenBank/DDBJ whole genome shotgun (WGS) entry which is preliminary data.</text>
</comment>
<dbReference type="eggNOG" id="COG1309">
    <property type="taxonomic scope" value="Bacteria"/>
</dbReference>
<dbReference type="AlphaFoldDB" id="G9YGM0"/>
<dbReference type="SUPFAM" id="SSF48498">
    <property type="entry name" value="Tetracyclin repressor-like, C-terminal domain"/>
    <property type="match status" value="1"/>
</dbReference>
<feature type="domain" description="HTH tetR-type" evidence="3">
    <location>
        <begin position="17"/>
        <end position="77"/>
    </location>
</feature>
<dbReference type="Gene3D" id="1.10.10.60">
    <property type="entry name" value="Homeodomain-like"/>
    <property type="match status" value="1"/>
</dbReference>
<sequence length="218" mass="24806">MSKKTEIISRSNRKDGEATKARIIECAGRLFAENGYDGTTGKDICLAADVNAAAVNYYFGGREQLYLAVLEKVHDYLLNINIIKEISLQNISAEQKLDKILTALLKYGFDRKDWHIRLWLKELLHPSPCIDRIILHNCLPKIYILSDILKEALGYDRGNVRFHGAYFSLFAPFILALLARNSPVLSSVPVHYSQKEFISIVKENFFTTLAALKKTEIR</sequence>
<dbReference type="PROSITE" id="PS50977">
    <property type="entry name" value="HTH_TETR_2"/>
    <property type="match status" value="1"/>
</dbReference>
<dbReference type="InterPro" id="IPR050109">
    <property type="entry name" value="HTH-type_TetR-like_transc_reg"/>
</dbReference>
<gene>
    <name evidence="4" type="ORF">HMPREF0080_00787</name>
</gene>
<dbReference type="HOGENOM" id="CLU_069356_16_1_9"/>
<dbReference type="RefSeq" id="WP_006789774.1">
    <property type="nucleotide sequence ID" value="NZ_JH417575.1"/>
</dbReference>
<keyword evidence="1 2" id="KW-0238">DNA-binding</keyword>
<dbReference type="EMBL" id="AGCJ01000024">
    <property type="protein sequence ID" value="EHM42000.1"/>
    <property type="molecule type" value="Genomic_DNA"/>
</dbReference>
<dbReference type="Pfam" id="PF09209">
    <property type="entry name" value="CecR_C"/>
    <property type="match status" value="1"/>
</dbReference>
<dbReference type="PANTHER" id="PTHR30328:SF54">
    <property type="entry name" value="HTH-TYPE TRANSCRIPTIONAL REPRESSOR SCO4008"/>
    <property type="match status" value="1"/>
</dbReference>
<dbReference type="GO" id="GO:0006355">
    <property type="term" value="P:regulation of DNA-templated transcription"/>
    <property type="evidence" value="ECO:0007669"/>
    <property type="project" value="UniProtKB-ARBA"/>
</dbReference>
<evidence type="ECO:0000259" key="3">
    <source>
        <dbReference type="PROSITE" id="PS50977"/>
    </source>
</evidence>
<protein>
    <submittedName>
        <fullName evidence="4">Transcriptional regulator, TetR family</fullName>
    </submittedName>
</protein>
<evidence type="ECO:0000313" key="5">
    <source>
        <dbReference type="Proteomes" id="UP000005481"/>
    </source>
</evidence>
<dbReference type="Pfam" id="PF00440">
    <property type="entry name" value="TetR_N"/>
    <property type="match status" value="1"/>
</dbReference>
<reference evidence="4 5" key="1">
    <citation type="submission" date="2011-08" db="EMBL/GenBank/DDBJ databases">
        <authorList>
            <person name="Weinstock G."/>
            <person name="Sodergren E."/>
            <person name="Clifton S."/>
            <person name="Fulton L."/>
            <person name="Fulton B."/>
            <person name="Courtney L."/>
            <person name="Fronick C."/>
            <person name="Harrison M."/>
            <person name="Strong C."/>
            <person name="Farmer C."/>
            <person name="Delahaunty K."/>
            <person name="Markovic C."/>
            <person name="Hall O."/>
            <person name="Minx P."/>
            <person name="Tomlinson C."/>
            <person name="Mitreva M."/>
            <person name="Hou S."/>
            <person name="Chen J."/>
            <person name="Wollam A."/>
            <person name="Pepin K.H."/>
            <person name="Johnson M."/>
            <person name="Bhonagiri V."/>
            <person name="Zhang X."/>
            <person name="Suruliraj S."/>
            <person name="Warren W."/>
            <person name="Chinwalla A."/>
            <person name="Mardis E.R."/>
            <person name="Wilson R.K."/>
        </authorList>
    </citation>
    <scope>NUCLEOTIDE SEQUENCE [LARGE SCALE GENOMIC DNA]</scope>
    <source>
        <strain evidence="4 5">F0357</strain>
    </source>
</reference>
<dbReference type="InterPro" id="IPR001647">
    <property type="entry name" value="HTH_TetR"/>
</dbReference>
<dbReference type="Gene3D" id="1.10.357.10">
    <property type="entry name" value="Tetracycline Repressor, domain 2"/>
    <property type="match status" value="1"/>
</dbReference>